<feature type="region of interest" description="Disordered" evidence="1">
    <location>
        <begin position="346"/>
        <end position="469"/>
    </location>
</feature>
<organism evidence="2 3">
    <name type="scientific">Pseudozyma flocculosa</name>
    <dbReference type="NCBI Taxonomy" id="84751"/>
    <lineage>
        <taxon>Eukaryota</taxon>
        <taxon>Fungi</taxon>
        <taxon>Dikarya</taxon>
        <taxon>Basidiomycota</taxon>
        <taxon>Ustilaginomycotina</taxon>
        <taxon>Ustilaginomycetes</taxon>
        <taxon>Ustilaginales</taxon>
        <taxon>Ustilaginaceae</taxon>
        <taxon>Pseudozyma</taxon>
    </lineage>
</organism>
<dbReference type="PANTHER" id="PTHR28096">
    <property type="entry name" value="PROTEIN FAF1"/>
    <property type="match status" value="1"/>
</dbReference>
<evidence type="ECO:0000256" key="1">
    <source>
        <dbReference type="SAM" id="MobiDB-lite"/>
    </source>
</evidence>
<protein>
    <submittedName>
        <fullName evidence="2">Uncharacterized protein</fullName>
    </submittedName>
</protein>
<feature type="compositionally biased region" description="Polar residues" evidence="1">
    <location>
        <begin position="242"/>
        <end position="251"/>
    </location>
</feature>
<feature type="compositionally biased region" description="Basic and acidic residues" evidence="1">
    <location>
        <begin position="290"/>
        <end position="304"/>
    </location>
</feature>
<dbReference type="OrthoDB" id="5556956at2759"/>
<feature type="compositionally biased region" description="Basic and acidic residues" evidence="1">
    <location>
        <begin position="120"/>
        <end position="129"/>
    </location>
</feature>
<dbReference type="Proteomes" id="UP000323386">
    <property type="component" value="Unassembled WGS sequence"/>
</dbReference>
<feature type="compositionally biased region" description="Low complexity" evidence="1">
    <location>
        <begin position="72"/>
        <end position="102"/>
    </location>
</feature>
<dbReference type="PANTHER" id="PTHR28096:SF1">
    <property type="entry name" value="PROTEIN FAF1"/>
    <property type="match status" value="1"/>
</dbReference>
<name>A0A5C3F7D5_9BASI</name>
<reference evidence="2 3" key="1">
    <citation type="submission" date="2018-03" db="EMBL/GenBank/DDBJ databases">
        <authorList>
            <person name="Guldener U."/>
        </authorList>
    </citation>
    <scope>NUCLEOTIDE SEQUENCE [LARGE SCALE GENOMIC DNA]</scope>
    <source>
        <strain evidence="2 3">DAOM196992</strain>
    </source>
</reference>
<gene>
    <name evidence="2" type="ORF">PSFLO_05875</name>
</gene>
<evidence type="ECO:0000313" key="3">
    <source>
        <dbReference type="Proteomes" id="UP000323386"/>
    </source>
</evidence>
<dbReference type="GO" id="GO:0005730">
    <property type="term" value="C:nucleolus"/>
    <property type="evidence" value="ECO:0007669"/>
    <property type="project" value="TreeGrafter"/>
</dbReference>
<feature type="compositionally biased region" description="Polar residues" evidence="1">
    <location>
        <begin position="103"/>
        <end position="119"/>
    </location>
</feature>
<dbReference type="GO" id="GO:0000462">
    <property type="term" value="P:maturation of SSU-rRNA from tricistronic rRNA transcript (SSU-rRNA, 5.8S rRNA, LSU-rRNA)"/>
    <property type="evidence" value="ECO:0007669"/>
    <property type="project" value="TreeGrafter"/>
</dbReference>
<feature type="compositionally biased region" description="Acidic residues" evidence="1">
    <location>
        <begin position="144"/>
        <end position="169"/>
    </location>
</feature>
<feature type="compositionally biased region" description="Basic and acidic residues" evidence="1">
    <location>
        <begin position="174"/>
        <end position="200"/>
    </location>
</feature>
<accession>A0A5C3F7D5</accession>
<feature type="region of interest" description="Disordered" evidence="1">
    <location>
        <begin position="70"/>
        <end position="304"/>
    </location>
</feature>
<feature type="region of interest" description="Disordered" evidence="1">
    <location>
        <begin position="1"/>
        <end position="57"/>
    </location>
</feature>
<evidence type="ECO:0000313" key="2">
    <source>
        <dbReference type="EMBL" id="SPO40393.1"/>
    </source>
</evidence>
<sequence length="469" mass="50346">MAKASTSRLAASPLARRKRAHRPSPSPSPEYTAADDDAESHPDGYGPENDGHSAQLAQLHAFGNAFLASFGLDSDTPAASSASTPGPSLSSSHRARAASNTRQKPNSRSASRTTTSQPKQRNDIDRMFDASDPDDDNASMSDVGSEEEGEEEEGEEEEREDDDDDDDDSSVGSLHHEQGSDGFDGHSDVSDTEGQPDRPVRPSPSSKKAATRAKAGSKLTSSAPLPTPPRSRPVETVVFASTAASSPSLNTDAAAASKKGWKAFMSSKISKINQEGDDDSAANKTKTRRTKAEADEEKQLESNDRLLSHLLSTTLFAPGAEKEGKKRNLSSNDTLARIIELSATDSQRRGTAVGRGWGETELQRRQLAKMPAKIRQDIRRANADKRDKERERAKELGTWHPSLKANYSNKATATEMGTKAEPKKRLRGIGAGIGKFKDGTLTLSKSDVRKINGPSSAGGADGKNKRRKK</sequence>
<feature type="compositionally biased region" description="Basic and acidic residues" evidence="1">
    <location>
        <begin position="374"/>
        <end position="397"/>
    </location>
</feature>
<keyword evidence="3" id="KW-1185">Reference proteome</keyword>
<proteinExistence type="predicted"/>
<dbReference type="AlphaFoldDB" id="A0A5C3F7D5"/>
<dbReference type="InterPro" id="IPR053030">
    <property type="entry name" value="Ribosomal_biogenesis_FAF1-like"/>
</dbReference>
<dbReference type="EMBL" id="OOIP01000019">
    <property type="protein sequence ID" value="SPO40393.1"/>
    <property type="molecule type" value="Genomic_DNA"/>
</dbReference>